<gene>
    <name evidence="2" type="ORF">TrVE_jg14075</name>
</gene>
<dbReference type="EMBL" id="BRXX01000189">
    <property type="protein sequence ID" value="GMH96806.1"/>
    <property type="molecule type" value="Genomic_DNA"/>
</dbReference>
<reference evidence="3" key="1">
    <citation type="journal article" date="2023" name="Commun. Biol.">
        <title>Genome analysis of Parmales, the sister group of diatoms, reveals the evolutionary specialization of diatoms from phago-mixotrophs to photoautotrophs.</title>
        <authorList>
            <person name="Ban H."/>
            <person name="Sato S."/>
            <person name="Yoshikawa S."/>
            <person name="Yamada K."/>
            <person name="Nakamura Y."/>
            <person name="Ichinomiya M."/>
            <person name="Sato N."/>
            <person name="Blanc-Mathieu R."/>
            <person name="Endo H."/>
            <person name="Kuwata A."/>
            <person name="Ogata H."/>
        </authorList>
    </citation>
    <scope>NUCLEOTIDE SEQUENCE [LARGE SCALE GENOMIC DNA]</scope>
    <source>
        <strain evidence="3">NIES 3699</strain>
    </source>
</reference>
<evidence type="ECO:0000313" key="3">
    <source>
        <dbReference type="Proteomes" id="UP001165160"/>
    </source>
</evidence>
<sequence length="335" mass="38145">MTTSGCTVHGPKRPASTEAAEATTDLPSPKRPCVEESTNALIYQWTLDRIDPAHPLFGTPYIGQVVRAGLTCQEMFHKRKREHITGSCRQPKELGLHWAIRVFGEGAFTVRMVETTRLPRKQAMEWANAREIALIAEHGGVMRDCEPSAQMHQTFNLTSGGQGNVHQVSGGQGNASNVWEGLQASSRKKLMKVWPKFKAYYEAHEDLRVPFRDPDLGMIVNRIRSRNDFLWHEDFKAWLDEHDFDYGHTRRAHLEEEVWPKFKAYYEAHGNLRVPRSDPDLGRIVGGIRSQNHFLWHADFKAWLYERGFKMHARDATTNAERWAAVNGPPPVPGG</sequence>
<accession>A0A9W7BSQ9</accession>
<evidence type="ECO:0000313" key="2">
    <source>
        <dbReference type="EMBL" id="GMH96806.1"/>
    </source>
</evidence>
<dbReference type="Proteomes" id="UP001165160">
    <property type="component" value="Unassembled WGS sequence"/>
</dbReference>
<protein>
    <submittedName>
        <fullName evidence="2">Uncharacterized protein</fullName>
    </submittedName>
</protein>
<proteinExistence type="predicted"/>
<dbReference type="AlphaFoldDB" id="A0A9W7BSQ9"/>
<keyword evidence="3" id="KW-1185">Reference proteome</keyword>
<name>A0A9W7BSQ9_9STRA</name>
<organism evidence="2 3">
    <name type="scientific">Triparma verrucosa</name>
    <dbReference type="NCBI Taxonomy" id="1606542"/>
    <lineage>
        <taxon>Eukaryota</taxon>
        <taxon>Sar</taxon>
        <taxon>Stramenopiles</taxon>
        <taxon>Ochrophyta</taxon>
        <taxon>Bolidophyceae</taxon>
        <taxon>Parmales</taxon>
        <taxon>Triparmaceae</taxon>
        <taxon>Triparma</taxon>
    </lineage>
</organism>
<comment type="caution">
    <text evidence="2">The sequence shown here is derived from an EMBL/GenBank/DDBJ whole genome shotgun (WGS) entry which is preliminary data.</text>
</comment>
<evidence type="ECO:0000256" key="1">
    <source>
        <dbReference type="SAM" id="MobiDB-lite"/>
    </source>
</evidence>
<feature type="region of interest" description="Disordered" evidence="1">
    <location>
        <begin position="1"/>
        <end position="32"/>
    </location>
</feature>